<reference evidence="12" key="1">
    <citation type="submission" date="2007-04" db="EMBL/GenBank/DDBJ databases">
        <title>Annotation of Pediculus humanus corporis strain USDA.</title>
        <authorList>
            <person name="Kirkness E."/>
            <person name="Hannick L."/>
            <person name="Hass B."/>
            <person name="Bruggner R."/>
            <person name="Lawson D."/>
            <person name="Bidwell S."/>
            <person name="Joardar V."/>
            <person name="Caler E."/>
            <person name="Walenz B."/>
            <person name="Inman J."/>
            <person name="Schobel S."/>
            <person name="Galinsky K."/>
            <person name="Amedeo P."/>
            <person name="Strausberg R."/>
        </authorList>
    </citation>
    <scope>NUCLEOTIDE SEQUENCE</scope>
    <source>
        <strain evidence="12">USDA</strain>
    </source>
</reference>
<evidence type="ECO:0000256" key="5">
    <source>
        <dbReference type="ARBA" id="ARBA00023065"/>
    </source>
</evidence>
<feature type="compositionally biased region" description="Basic and acidic residues" evidence="9">
    <location>
        <begin position="69"/>
        <end position="87"/>
    </location>
</feature>
<protein>
    <recommendedName>
        <fullName evidence="11">Potassium channel domain-containing protein</fullName>
    </recommendedName>
</protein>
<dbReference type="EMBL" id="AAZO01005560">
    <property type="status" value="NOT_ANNOTATED_CDS"/>
    <property type="molecule type" value="Genomic_DNA"/>
</dbReference>
<dbReference type="Gene3D" id="1.10.287.70">
    <property type="match status" value="1"/>
</dbReference>
<dbReference type="PRINTS" id="PR01333">
    <property type="entry name" value="2POREKCHANEL"/>
</dbReference>
<keyword evidence="5 8" id="KW-0406">Ion transport</keyword>
<dbReference type="OrthoDB" id="297496at2759"/>
<sequence length="598" mass="69418">MTKSSRRRAGTPEPDDKITYTDDSEKDVSDGDNLSKSKESLMATISGGGGDKQSTGIKRFISRRNHNMSYERSKSLERTTARVRSEPESEDDFETIRKMHKRKEMEDEKKELDKMMECIIKSNEKKGEPKKYVPKDMPPLIEGPKDLKKRKRHKSLPSQQEFNNNEDENVKNTPILLKPILVKRKMSTSDEEGKSEIIYRKMNQRKLSVADTKADDILLSSNDGGGVGGKNDEIPLGGKDVEKKFGFFKRFFSKKNEENEKKIKENLSDDETEKKWIFPEILTQWKIHVNENRNYYNNFLLLKNRCFSDLIILIFFCGFGGLIFRFTEGAFESFYKCGVKRVKRDFIDTLWKYSQYMLEDDWKSQARRRLMEFENQLHSAHEAGMTSYSGQKSWSFLNAVVYCLTVVTTIGYGHISPSTTTGRAITIIYAIFGIPMFLILLADFGKLFTRGIKFLWAFVRRLYYTGSCRRVRKTAPVQEMMKGVQIVYDFAKTRKFSGTAGMEKTPNHLRPPDLNLQGIPETPGTPNWSNYEIDDEFNLPISVAISILLIYIFLGAFLYWMWEDWSFFESFYFVFISMSTIGFGDFVPQHHYLHDAFN</sequence>
<evidence type="ECO:0000256" key="6">
    <source>
        <dbReference type="ARBA" id="ARBA00023136"/>
    </source>
</evidence>
<keyword evidence="7 8" id="KW-0407">Ion channel</keyword>
<feature type="transmembrane region" description="Helical" evidence="10">
    <location>
        <begin position="395"/>
        <end position="415"/>
    </location>
</feature>
<comment type="subcellular location">
    <subcellularLocation>
        <location evidence="1">Membrane</location>
        <topology evidence="1">Multi-pass membrane protein</topology>
    </subcellularLocation>
</comment>
<dbReference type="RefSeq" id="XP_002429951.1">
    <property type="nucleotide sequence ID" value="XM_002429906.1"/>
</dbReference>
<evidence type="ECO:0000313" key="13">
    <source>
        <dbReference type="EnsemblMetazoa" id="PHUM457190-PA"/>
    </source>
</evidence>
<accession>E0VV07</accession>
<dbReference type="Proteomes" id="UP000009046">
    <property type="component" value="Unassembled WGS sequence"/>
</dbReference>
<dbReference type="CTD" id="8230661"/>
<keyword evidence="6 10" id="KW-0472">Membrane</keyword>
<feature type="transmembrane region" description="Helical" evidence="10">
    <location>
        <begin position="427"/>
        <end position="445"/>
    </location>
</feature>
<dbReference type="AlphaFoldDB" id="E0VV07"/>
<evidence type="ECO:0000256" key="9">
    <source>
        <dbReference type="SAM" id="MobiDB-lite"/>
    </source>
</evidence>
<name>E0VV07_PEDHC</name>
<gene>
    <name evidence="13" type="primary">8230661</name>
    <name evidence="12" type="ORF">Phum_PHUM457190</name>
</gene>
<dbReference type="InParanoid" id="E0VV07"/>
<dbReference type="EnsemblMetazoa" id="PHUM457190-RA">
    <property type="protein sequence ID" value="PHUM457190-PA"/>
    <property type="gene ID" value="PHUM457190"/>
</dbReference>
<dbReference type="HOGENOM" id="CLU_456583_0_0_1"/>
<feature type="transmembrane region" description="Helical" evidence="10">
    <location>
        <begin position="567"/>
        <end position="587"/>
    </location>
</feature>
<proteinExistence type="inferred from homology"/>
<feature type="domain" description="Potassium channel" evidence="11">
    <location>
        <begin position="547"/>
        <end position="590"/>
    </location>
</feature>
<evidence type="ECO:0000259" key="11">
    <source>
        <dbReference type="Pfam" id="PF07885"/>
    </source>
</evidence>
<reference evidence="12" key="2">
    <citation type="submission" date="2007-04" db="EMBL/GenBank/DDBJ databases">
        <title>The genome of the human body louse.</title>
        <authorList>
            <consortium name="The Human Body Louse Genome Consortium"/>
            <person name="Kirkness E."/>
            <person name="Walenz B."/>
            <person name="Hass B."/>
            <person name="Bruggner R."/>
            <person name="Strausberg R."/>
        </authorList>
    </citation>
    <scope>NUCLEOTIDE SEQUENCE</scope>
    <source>
        <strain evidence="12">USDA</strain>
    </source>
</reference>
<comment type="similarity">
    <text evidence="8">Belongs to the two pore domain potassium channel (TC 1.A.1.8) family.</text>
</comment>
<evidence type="ECO:0000256" key="10">
    <source>
        <dbReference type="SAM" id="Phobius"/>
    </source>
</evidence>
<evidence type="ECO:0000256" key="7">
    <source>
        <dbReference type="ARBA" id="ARBA00023303"/>
    </source>
</evidence>
<feature type="domain" description="Potassium channel" evidence="11">
    <location>
        <begin position="391"/>
        <end position="449"/>
    </location>
</feature>
<dbReference type="InterPro" id="IPR003280">
    <property type="entry name" value="2pore_dom_K_chnl"/>
</dbReference>
<dbReference type="InterPro" id="IPR013099">
    <property type="entry name" value="K_chnl_dom"/>
</dbReference>
<evidence type="ECO:0000313" key="12">
    <source>
        <dbReference type="EMBL" id="EEB17213.1"/>
    </source>
</evidence>
<dbReference type="PANTHER" id="PTHR11003">
    <property type="entry name" value="POTASSIUM CHANNEL, SUBFAMILY K"/>
    <property type="match status" value="1"/>
</dbReference>
<dbReference type="GO" id="GO:0030322">
    <property type="term" value="P:stabilization of membrane potential"/>
    <property type="evidence" value="ECO:0007669"/>
    <property type="project" value="TreeGrafter"/>
</dbReference>
<keyword evidence="3 8" id="KW-0812">Transmembrane</keyword>
<evidence type="ECO:0000256" key="3">
    <source>
        <dbReference type="ARBA" id="ARBA00022692"/>
    </source>
</evidence>
<feature type="region of interest" description="Disordered" evidence="9">
    <location>
        <begin position="1"/>
        <end position="168"/>
    </location>
</feature>
<evidence type="ECO:0000256" key="1">
    <source>
        <dbReference type="ARBA" id="ARBA00004141"/>
    </source>
</evidence>
<feature type="compositionally biased region" description="Basic and acidic residues" evidence="9">
    <location>
        <begin position="26"/>
        <end position="39"/>
    </location>
</feature>
<evidence type="ECO:0000256" key="2">
    <source>
        <dbReference type="ARBA" id="ARBA00022448"/>
    </source>
</evidence>
<dbReference type="VEuPathDB" id="VectorBase:PHUM457190"/>
<dbReference type="Pfam" id="PF07885">
    <property type="entry name" value="Ion_trans_2"/>
    <property type="match status" value="2"/>
</dbReference>
<dbReference type="GO" id="GO:0005886">
    <property type="term" value="C:plasma membrane"/>
    <property type="evidence" value="ECO:0007669"/>
    <property type="project" value="TreeGrafter"/>
</dbReference>
<dbReference type="GO" id="GO:0022841">
    <property type="term" value="F:potassium ion leak channel activity"/>
    <property type="evidence" value="ECO:0007669"/>
    <property type="project" value="TreeGrafter"/>
</dbReference>
<dbReference type="PANTHER" id="PTHR11003:SF335">
    <property type="entry name" value="POTASSIUM CHANNEL DOMAIN-CONTAINING PROTEIN"/>
    <property type="match status" value="1"/>
</dbReference>
<evidence type="ECO:0000256" key="8">
    <source>
        <dbReference type="RuleBase" id="RU003857"/>
    </source>
</evidence>
<keyword evidence="14" id="KW-1185">Reference proteome</keyword>
<dbReference type="SUPFAM" id="SSF81324">
    <property type="entry name" value="Voltage-gated potassium channels"/>
    <property type="match status" value="2"/>
</dbReference>
<keyword evidence="2 8" id="KW-0813">Transport</keyword>
<dbReference type="GeneID" id="8230661"/>
<feature type="compositionally biased region" description="Basic and acidic residues" evidence="9">
    <location>
        <begin position="103"/>
        <end position="134"/>
    </location>
</feature>
<organism>
    <name type="scientific">Pediculus humanus subsp. corporis</name>
    <name type="common">Body louse</name>
    <dbReference type="NCBI Taxonomy" id="121224"/>
    <lineage>
        <taxon>Eukaryota</taxon>
        <taxon>Metazoa</taxon>
        <taxon>Ecdysozoa</taxon>
        <taxon>Arthropoda</taxon>
        <taxon>Hexapoda</taxon>
        <taxon>Insecta</taxon>
        <taxon>Pterygota</taxon>
        <taxon>Neoptera</taxon>
        <taxon>Paraneoptera</taxon>
        <taxon>Psocodea</taxon>
        <taxon>Troctomorpha</taxon>
        <taxon>Phthiraptera</taxon>
        <taxon>Anoplura</taxon>
        <taxon>Pediculidae</taxon>
        <taxon>Pediculus</taxon>
    </lineage>
</organism>
<feature type="transmembrane region" description="Helical" evidence="10">
    <location>
        <begin position="307"/>
        <end position="326"/>
    </location>
</feature>
<evidence type="ECO:0000256" key="4">
    <source>
        <dbReference type="ARBA" id="ARBA00022989"/>
    </source>
</evidence>
<dbReference type="EMBL" id="DS235797">
    <property type="protein sequence ID" value="EEB17213.1"/>
    <property type="molecule type" value="Genomic_DNA"/>
</dbReference>
<dbReference type="GO" id="GO:0015271">
    <property type="term" value="F:outward rectifier potassium channel activity"/>
    <property type="evidence" value="ECO:0007669"/>
    <property type="project" value="TreeGrafter"/>
</dbReference>
<feature type="transmembrane region" description="Helical" evidence="10">
    <location>
        <begin position="537"/>
        <end position="561"/>
    </location>
</feature>
<reference evidence="13" key="3">
    <citation type="submission" date="2020-05" db="UniProtKB">
        <authorList>
            <consortium name="EnsemblMetazoa"/>
        </authorList>
    </citation>
    <scope>IDENTIFICATION</scope>
    <source>
        <strain evidence="13">USDA</strain>
    </source>
</reference>
<evidence type="ECO:0000313" key="14">
    <source>
        <dbReference type="Proteomes" id="UP000009046"/>
    </source>
</evidence>
<keyword evidence="4 10" id="KW-1133">Transmembrane helix</keyword>
<dbReference type="eggNOG" id="KOG1418">
    <property type="taxonomic scope" value="Eukaryota"/>
</dbReference>
<dbReference type="KEGG" id="phu:Phum_PHUM457190"/>